<reference evidence="4" key="1">
    <citation type="journal article" date="2015" name="Genome Announc.">
        <title>Draft genome sequence of Talaromyces cellulolyticus strain Y-94, a source of lignocellulosic biomass-degrading enzymes.</title>
        <authorList>
            <person name="Fujii T."/>
            <person name="Koike H."/>
            <person name="Sawayama S."/>
            <person name="Yano S."/>
            <person name="Inoue H."/>
        </authorList>
    </citation>
    <scope>NUCLEOTIDE SEQUENCE [LARGE SCALE GENOMIC DNA]</scope>
    <source>
        <strain evidence="4">Y-94</strain>
    </source>
</reference>
<keyword evidence="2" id="KW-1133">Transmembrane helix</keyword>
<dbReference type="EMBL" id="DF933814">
    <property type="protein sequence ID" value="GAM36663.1"/>
    <property type="molecule type" value="Genomic_DNA"/>
</dbReference>
<evidence type="ECO:0000313" key="4">
    <source>
        <dbReference type="Proteomes" id="UP000053095"/>
    </source>
</evidence>
<feature type="region of interest" description="Disordered" evidence="1">
    <location>
        <begin position="1132"/>
        <end position="1155"/>
    </location>
</feature>
<feature type="transmembrane region" description="Helical" evidence="2">
    <location>
        <begin position="1284"/>
        <end position="1302"/>
    </location>
</feature>
<dbReference type="PANTHER" id="PTHR32387:SF0">
    <property type="entry name" value="PROTEIN NO VEIN"/>
    <property type="match status" value="1"/>
</dbReference>
<feature type="compositionally biased region" description="Polar residues" evidence="1">
    <location>
        <begin position="1132"/>
        <end position="1147"/>
    </location>
</feature>
<dbReference type="Proteomes" id="UP000053095">
    <property type="component" value="Unassembled WGS sequence"/>
</dbReference>
<evidence type="ECO:0000256" key="1">
    <source>
        <dbReference type="SAM" id="MobiDB-lite"/>
    </source>
</evidence>
<dbReference type="PANTHER" id="PTHR32387">
    <property type="entry name" value="WU:FJ29H11"/>
    <property type="match status" value="1"/>
</dbReference>
<keyword evidence="2" id="KW-0812">Transmembrane</keyword>
<organism evidence="3 4">
    <name type="scientific">Talaromyces pinophilus</name>
    <name type="common">Penicillium pinophilum</name>
    <dbReference type="NCBI Taxonomy" id="128442"/>
    <lineage>
        <taxon>Eukaryota</taxon>
        <taxon>Fungi</taxon>
        <taxon>Dikarya</taxon>
        <taxon>Ascomycota</taxon>
        <taxon>Pezizomycotina</taxon>
        <taxon>Eurotiomycetes</taxon>
        <taxon>Eurotiomycetidae</taxon>
        <taxon>Eurotiales</taxon>
        <taxon>Trichocomaceae</taxon>
        <taxon>Talaromyces</taxon>
        <taxon>Talaromyces sect. Talaromyces</taxon>
    </lineage>
</organism>
<proteinExistence type="predicted"/>
<dbReference type="InterPro" id="IPR036890">
    <property type="entry name" value="HATPase_C_sf"/>
</dbReference>
<dbReference type="SUPFAM" id="SSF55874">
    <property type="entry name" value="ATPase domain of HSP90 chaperone/DNA topoisomerase II/histidine kinase"/>
    <property type="match status" value="1"/>
</dbReference>
<name>A0A510NX64_TALPI</name>
<evidence type="ECO:0008006" key="5">
    <source>
        <dbReference type="Google" id="ProtNLM"/>
    </source>
</evidence>
<evidence type="ECO:0000256" key="2">
    <source>
        <dbReference type="SAM" id="Phobius"/>
    </source>
</evidence>
<sequence length="1346" mass="152528">MELPTIERARKLIDEIRMSNGGITAEDRRNTSKNVLQALDNVLKQLGSATRTLAQDLYTSESRFVYELIQNAEDNSYSPVRNGDCYIKFTLTPEEIIVENNELGFNEADVAQKVRIQSGPFDFYFEHLPSGTGMGMITPFNEEEDAGIYEDGTRMTLTLIQPDDFSKRSADLLGIPDALILFLPKLQRIEVLIQTQNGDLSRTVLESHDDGQSSRLVKRVDDTISEKFFHVERKMFQGLPSHGARENRDRAEVVLAFPITSDSRPIIEQQLTFSFLPVRKFGFSIVKRYNPPLGINLADSVSHLKYLYQTCPDGEALNDCIFVMNQSQVPVYRKFVTFGRSIIVDDLYFDTIGDFGTRHLAQELKSKGSPGIHILHDAYLEAVSLNEETFGRSWKEWLEKKALIRKVPRLRHSSTTGISPLFTEIIAKRPQLLVGLLKRYWSSYRSQKTDAIEEAIRNAEVPCNGTDILHPLKATYLPTPQLTKLCQQACVDDYFDLFVDLGSPSEASEAGLAQWEFLQVFGVGIKPDINFFTDILSVLTDNITGKELKKGLFYVYEQLSEEFRHSDGFSIREMLDDKIAVCIPARTVQATTLGSCVWKGLSCLHVKDCLSQYTEYTGNTRVSYLFREILSLQDADHWTYIDELIYLQKKSLAGQSSFNNLRAIYAELLVTAKEEEDWKIIRDSFRRNKLIYTPDEQAWVAPESCVWAEASKVGGQYGISAVYPDLAGLFTEKLHIQEPTIATYLEQLHLLVAGPYNISELKRAINCINDLKPTVGNVEKMLQLSCLPVRIPGSTVKLMSPSEVFFIPDRREYGQLFQGKVPVLDFSLEEIHALHPFLKALGVTDRYMSVAVKETTRVQRPSETPSRELSQAFRAKSKAFYRCALHYRSTKAQTNGQDIYHKLRHALVYESDGFTKELRLSYRDLTVNALSDRGTFHLEENAGILNLFVPRDSVQREKCYLTQLPNELRQYLVLMENSPRASKAFLMVIQASSILVLDEVLDDEGIVRIPDSDLATFEQAEDVGNSLGEDGHADIPAERFDIPSHEESLPEVQADIANHAYTPSTSEEVHSVTSHSRSSTPYIAVHRTEHVHRHNSFGIQDVPPEPPLAEPSHYVRVLEKVIQIAQRSNIPFKSDQPGNSAATTGGLTSEEHTSAFGSRSQNQFAHDIKIGAAGELFVFELLLHLNLPFFGRDDWKSTIRKEVTVHPAYADLAPWSGVETSDIVYYDYASKLTQILINNGYLPRDQWHHRTPQYLIEVKSTTGACDNAFFMSKSQYRRMQQHTFGHLSPFAVTTIYVIFRVYNLGKDNMSLRIYVDPEALRRQDELRFTAESYSVIPANHVEGNGD</sequence>
<keyword evidence="2" id="KW-0472">Membrane</keyword>
<accession>A0A510NX64</accession>
<protein>
    <recommendedName>
        <fullName evidence="5">Protein NO VEIN C-terminal domain-containing protein</fullName>
    </recommendedName>
</protein>
<dbReference type="InterPro" id="IPR052957">
    <property type="entry name" value="Auxin_embryo_med"/>
</dbReference>
<evidence type="ECO:0000313" key="3">
    <source>
        <dbReference type="EMBL" id="GAM36663.1"/>
    </source>
</evidence>
<keyword evidence="4" id="KW-1185">Reference proteome</keyword>
<gene>
    <name evidence="3" type="ORF">TCE0_018r05928</name>
</gene>